<accession>A0A4C1V6K5</accession>
<protein>
    <submittedName>
        <fullName evidence="2">Mediator of RNA polymerase II transcription subunit 25</fullName>
    </submittedName>
</protein>
<dbReference type="EMBL" id="BGZK01000285">
    <property type="protein sequence ID" value="GBP34150.1"/>
    <property type="molecule type" value="Genomic_DNA"/>
</dbReference>
<dbReference type="OrthoDB" id="7690434at2759"/>
<organism evidence="2 3">
    <name type="scientific">Eumeta variegata</name>
    <name type="common">Bagworm moth</name>
    <name type="synonym">Eumeta japonica</name>
    <dbReference type="NCBI Taxonomy" id="151549"/>
    <lineage>
        <taxon>Eukaryota</taxon>
        <taxon>Metazoa</taxon>
        <taxon>Ecdysozoa</taxon>
        <taxon>Arthropoda</taxon>
        <taxon>Hexapoda</taxon>
        <taxon>Insecta</taxon>
        <taxon>Pterygota</taxon>
        <taxon>Neoptera</taxon>
        <taxon>Endopterygota</taxon>
        <taxon>Lepidoptera</taxon>
        <taxon>Glossata</taxon>
        <taxon>Ditrysia</taxon>
        <taxon>Tineoidea</taxon>
        <taxon>Psychidae</taxon>
        <taxon>Oiketicinae</taxon>
        <taxon>Eumeta</taxon>
    </lineage>
</organism>
<name>A0A4C1V6K5_EUMVA</name>
<proteinExistence type="predicted"/>
<evidence type="ECO:0000259" key="1">
    <source>
        <dbReference type="Pfam" id="PF11265"/>
    </source>
</evidence>
<dbReference type="AlphaFoldDB" id="A0A4C1V6K5"/>
<feature type="domain" description="Mediator of RNA polymerase II transcription subunit 25 von Willebrand factor type A" evidence="1">
    <location>
        <begin position="59"/>
        <end position="144"/>
    </location>
</feature>
<reference evidence="2 3" key="1">
    <citation type="journal article" date="2019" name="Commun. Biol.">
        <title>The bagworm genome reveals a unique fibroin gene that provides high tensile strength.</title>
        <authorList>
            <person name="Kono N."/>
            <person name="Nakamura H."/>
            <person name="Ohtoshi R."/>
            <person name="Tomita M."/>
            <person name="Numata K."/>
            <person name="Arakawa K."/>
        </authorList>
    </citation>
    <scope>NUCLEOTIDE SEQUENCE [LARGE SCALE GENOMIC DNA]</scope>
</reference>
<sequence>MYFATKGDKPETIAPQFSIACKNELGRCADFRAANEFLSNPDLKPIFPWWMLEEGGGHGSVYGIVTYQAADSLPGLPVTTYGPFTSPLNVSEAIDKLQFIGGMSESKACLTEALTAALSCFEELGRTEVVRHILLVCCSNPYTAAAGGIITPGAPATVEQAHDYWDPRHLVLLCGYSLKELPPSPAASGT</sequence>
<keyword evidence="3" id="KW-1185">Reference proteome</keyword>
<evidence type="ECO:0000313" key="2">
    <source>
        <dbReference type="EMBL" id="GBP34150.1"/>
    </source>
</evidence>
<dbReference type="STRING" id="151549.A0A4C1V6K5"/>
<dbReference type="Proteomes" id="UP000299102">
    <property type="component" value="Unassembled WGS sequence"/>
</dbReference>
<gene>
    <name evidence="2" type="primary">MED25</name>
    <name evidence="2" type="ORF">EVAR_30701_1</name>
</gene>
<dbReference type="Pfam" id="PF11265">
    <property type="entry name" value="Med25_VWA"/>
    <property type="match status" value="1"/>
</dbReference>
<dbReference type="InterPro" id="IPR021419">
    <property type="entry name" value="Mediator_Med25_VWA"/>
</dbReference>
<comment type="caution">
    <text evidence="2">The sequence shown here is derived from an EMBL/GenBank/DDBJ whole genome shotgun (WGS) entry which is preliminary data.</text>
</comment>
<evidence type="ECO:0000313" key="3">
    <source>
        <dbReference type="Proteomes" id="UP000299102"/>
    </source>
</evidence>